<evidence type="ECO:0000313" key="2">
    <source>
        <dbReference type="EMBL" id="KAL0475035.1"/>
    </source>
</evidence>
<name>A0ABR3DQU6_NEUIN</name>
<organism evidence="2 3">
    <name type="scientific">Neurospora intermedia</name>
    <dbReference type="NCBI Taxonomy" id="5142"/>
    <lineage>
        <taxon>Eukaryota</taxon>
        <taxon>Fungi</taxon>
        <taxon>Dikarya</taxon>
        <taxon>Ascomycota</taxon>
        <taxon>Pezizomycotina</taxon>
        <taxon>Sordariomycetes</taxon>
        <taxon>Sordariomycetidae</taxon>
        <taxon>Sordariales</taxon>
        <taxon>Sordariaceae</taxon>
        <taxon>Neurospora</taxon>
    </lineage>
</organism>
<gene>
    <name evidence="2" type="ORF">QR685DRAFT_602361</name>
</gene>
<feature type="region of interest" description="Disordered" evidence="1">
    <location>
        <begin position="712"/>
        <end position="776"/>
    </location>
</feature>
<feature type="compositionally biased region" description="Low complexity" evidence="1">
    <location>
        <begin position="741"/>
        <end position="759"/>
    </location>
</feature>
<comment type="caution">
    <text evidence="2">The sequence shown here is derived from an EMBL/GenBank/DDBJ whole genome shotgun (WGS) entry which is preliminary data.</text>
</comment>
<dbReference type="Proteomes" id="UP001451303">
    <property type="component" value="Unassembled WGS sequence"/>
</dbReference>
<accession>A0ABR3DQU6</accession>
<evidence type="ECO:0000313" key="3">
    <source>
        <dbReference type="Proteomes" id="UP001451303"/>
    </source>
</evidence>
<sequence length="881" mass="99775">MSHPPPFVAAPAGDSQSDVPQVHDPIPGPNVKAVMVDTATQTDYPPSYIPVPPPRVIPQSSPFFRVFRTAYEKADASLVRESLLSWPEKYLHPEPSAILFGLPGTEGICFNSLRQLDHDAARRMEIVCRGARAAGWDVFFASVRALWSGPTISKPYQSFLRWPDHDPESGLFEQLRCRDITSALFDVEIMSVYDLDGEVVLPPWAHDHHATRFSLLHTVHGLIHEELFRNQPDAEYPVQPGLGQPDRKWTQQTWYRDTVLLVPQAQSPYVLSSAAVAPSPWPDHQIQNIAKYFLGLALQLHPGFPKPSLTIHNAYLVVDMLYQVMTTASWGSLNAEAMMTPVVKSQILMLAGEQCDHALFLRACTRQSAFDSAPDHQSFIPWLHRLVKSRRLMNFWAPHLNKCLTQVILSYENMHDRVMFALHLPKQITGQHSLPYLLASSWLKPLLIPDDLRTSALCSPKDGEALAKAALRFDSKAAIVQELITAVVNQMQLPTEPMPWIAGFIKHLYTSTVIDYTLYPAWIAGLSRSIKQWDCLHPDFVSCLSNIFTHAARIGRLGDPICAALLKQWYRILVKPVQARLNCPQDLSRKPSQPVDPRDHVAMEGYRFLVDASQETARFRWTALERDLAQWLWKDTHVSTSLDTSTQPPTLVVKKRSTSNDDWLERRKMAAKSCAELEEIRHSIPQYDPAYSGLLTARDLVDWSFAEGTGPDPAWVSGYDPADPSIEEPYTPRRPTLARIVSPGSSPTSASPAGSTVTPRNPEPDQDRDNKTDLKSKELDKAEALKSLTLEEYLKRRARMKLKGRWDQLYEEDEEDLQELYLLLGRRKSLPEGAYITEESFRWTLFLVKRELYCRETQLGDILDKATLGTQKRDQVDHPSR</sequence>
<feature type="region of interest" description="Disordered" evidence="1">
    <location>
        <begin position="1"/>
        <end position="26"/>
    </location>
</feature>
<dbReference type="EMBL" id="JAVLET010000001">
    <property type="protein sequence ID" value="KAL0475035.1"/>
    <property type="molecule type" value="Genomic_DNA"/>
</dbReference>
<keyword evidence="3" id="KW-1185">Reference proteome</keyword>
<evidence type="ECO:0000256" key="1">
    <source>
        <dbReference type="SAM" id="MobiDB-lite"/>
    </source>
</evidence>
<proteinExistence type="predicted"/>
<protein>
    <submittedName>
        <fullName evidence="2">Uncharacterized protein</fullName>
    </submittedName>
</protein>
<feature type="compositionally biased region" description="Basic and acidic residues" evidence="1">
    <location>
        <begin position="762"/>
        <end position="776"/>
    </location>
</feature>
<reference evidence="2 3" key="1">
    <citation type="submission" date="2023-09" db="EMBL/GenBank/DDBJ databases">
        <title>Multi-omics analysis of a traditional fermented food reveals byproduct-associated fungal strains for waste-to-food upcycling.</title>
        <authorList>
            <consortium name="Lawrence Berkeley National Laboratory"/>
            <person name="Rekdal V.M."/>
            <person name="Villalobos-Escobedo J.M."/>
            <person name="Rodriguez-Valeron N."/>
            <person name="Garcia M.O."/>
            <person name="Vasquez D.P."/>
            <person name="Damayanti I."/>
            <person name="Sorensen P.M."/>
            <person name="Baidoo E.E."/>
            <person name="De Carvalho A.C."/>
            <person name="Riley R."/>
            <person name="Lipzen A."/>
            <person name="He G."/>
            <person name="Yan M."/>
            <person name="Haridas S."/>
            <person name="Daum C."/>
            <person name="Yoshinaga Y."/>
            <person name="Ng V."/>
            <person name="Grigoriev I.V."/>
            <person name="Munk R."/>
            <person name="Nuraida L."/>
            <person name="Wijaya C.H."/>
            <person name="Morales P.-C."/>
            <person name="Keasling J.D."/>
        </authorList>
    </citation>
    <scope>NUCLEOTIDE SEQUENCE [LARGE SCALE GENOMIC DNA]</scope>
    <source>
        <strain evidence="2 3">FGSC 2613</strain>
    </source>
</reference>